<dbReference type="InterPro" id="IPR030184">
    <property type="entry name" value="WAT1-related"/>
</dbReference>
<proteinExistence type="inferred from homology"/>
<dbReference type="GO" id="GO:0016020">
    <property type="term" value="C:membrane"/>
    <property type="evidence" value="ECO:0007669"/>
    <property type="project" value="UniProtKB-SubCell"/>
</dbReference>
<evidence type="ECO:0000256" key="1">
    <source>
        <dbReference type="ARBA" id="ARBA00004141"/>
    </source>
</evidence>
<comment type="similarity">
    <text evidence="2 6">Belongs to the drug/metabolite transporter (DMT) superfamily. Plant drug/metabolite exporter (P-DME) (TC 2.A.7.4) family.</text>
</comment>
<keyword evidence="3 6" id="KW-0812">Transmembrane</keyword>
<name>A0AAD8JC14_9APIA</name>
<keyword evidence="5 6" id="KW-0472">Membrane</keyword>
<comment type="caution">
    <text evidence="8">The sequence shown here is derived from an EMBL/GenBank/DDBJ whole genome shotgun (WGS) entry which is preliminary data.</text>
</comment>
<feature type="transmembrane region" description="Helical" evidence="6">
    <location>
        <begin position="12"/>
        <end position="35"/>
    </location>
</feature>
<organism evidence="8 9">
    <name type="scientific">Heracleum sosnowskyi</name>
    <dbReference type="NCBI Taxonomy" id="360622"/>
    <lineage>
        <taxon>Eukaryota</taxon>
        <taxon>Viridiplantae</taxon>
        <taxon>Streptophyta</taxon>
        <taxon>Embryophyta</taxon>
        <taxon>Tracheophyta</taxon>
        <taxon>Spermatophyta</taxon>
        <taxon>Magnoliopsida</taxon>
        <taxon>eudicotyledons</taxon>
        <taxon>Gunneridae</taxon>
        <taxon>Pentapetalae</taxon>
        <taxon>asterids</taxon>
        <taxon>campanulids</taxon>
        <taxon>Apiales</taxon>
        <taxon>Apiaceae</taxon>
        <taxon>Apioideae</taxon>
        <taxon>apioid superclade</taxon>
        <taxon>Tordylieae</taxon>
        <taxon>Tordyliinae</taxon>
        <taxon>Heracleum</taxon>
    </lineage>
</organism>
<accession>A0AAD8JC14</accession>
<evidence type="ECO:0000313" key="8">
    <source>
        <dbReference type="EMBL" id="KAK1399866.1"/>
    </source>
</evidence>
<dbReference type="EMBL" id="JAUIZM010000002">
    <property type="protein sequence ID" value="KAK1399866.1"/>
    <property type="molecule type" value="Genomic_DNA"/>
</dbReference>
<evidence type="ECO:0000313" key="9">
    <source>
        <dbReference type="Proteomes" id="UP001237642"/>
    </source>
</evidence>
<keyword evidence="4 6" id="KW-1133">Transmembrane helix</keyword>
<feature type="transmembrane region" description="Helical" evidence="6">
    <location>
        <begin position="134"/>
        <end position="153"/>
    </location>
</feature>
<feature type="transmembrane region" description="Helical" evidence="6">
    <location>
        <begin position="299"/>
        <end position="318"/>
    </location>
</feature>
<feature type="transmembrane region" description="Helical" evidence="6">
    <location>
        <begin position="102"/>
        <end position="122"/>
    </location>
</feature>
<gene>
    <name evidence="8" type="ORF">POM88_009729</name>
</gene>
<evidence type="ECO:0000256" key="5">
    <source>
        <dbReference type="ARBA" id="ARBA00023136"/>
    </source>
</evidence>
<feature type="transmembrane region" description="Helical" evidence="6">
    <location>
        <begin position="243"/>
        <end position="262"/>
    </location>
</feature>
<dbReference type="Pfam" id="PF00892">
    <property type="entry name" value="EamA"/>
    <property type="match status" value="2"/>
</dbReference>
<dbReference type="Proteomes" id="UP001237642">
    <property type="component" value="Unassembled WGS sequence"/>
</dbReference>
<reference evidence="8" key="2">
    <citation type="submission" date="2023-05" db="EMBL/GenBank/DDBJ databases">
        <authorList>
            <person name="Schelkunov M.I."/>
        </authorList>
    </citation>
    <scope>NUCLEOTIDE SEQUENCE</scope>
    <source>
        <strain evidence="8">Hsosn_3</strain>
        <tissue evidence="8">Leaf</tissue>
    </source>
</reference>
<dbReference type="PANTHER" id="PTHR31218">
    <property type="entry name" value="WAT1-RELATED PROTEIN"/>
    <property type="match status" value="1"/>
</dbReference>
<dbReference type="GO" id="GO:0022857">
    <property type="term" value="F:transmembrane transporter activity"/>
    <property type="evidence" value="ECO:0007669"/>
    <property type="project" value="InterPro"/>
</dbReference>
<keyword evidence="9" id="KW-1185">Reference proteome</keyword>
<evidence type="ECO:0000259" key="7">
    <source>
        <dbReference type="Pfam" id="PF00892"/>
    </source>
</evidence>
<dbReference type="InterPro" id="IPR037185">
    <property type="entry name" value="EmrE-like"/>
</dbReference>
<feature type="transmembrane region" description="Helical" evidence="6">
    <location>
        <begin position="177"/>
        <end position="198"/>
    </location>
</feature>
<dbReference type="AlphaFoldDB" id="A0AAD8JC14"/>
<dbReference type="SUPFAM" id="SSF103481">
    <property type="entry name" value="Multidrug resistance efflux transporter EmrE"/>
    <property type="match status" value="2"/>
</dbReference>
<feature type="domain" description="EamA" evidence="7">
    <location>
        <begin position="180"/>
        <end position="318"/>
    </location>
</feature>
<feature type="domain" description="EamA" evidence="7">
    <location>
        <begin position="9"/>
        <end position="148"/>
    </location>
</feature>
<feature type="transmembrane region" description="Helical" evidence="6">
    <location>
        <begin position="70"/>
        <end position="90"/>
    </location>
</feature>
<evidence type="ECO:0000256" key="3">
    <source>
        <dbReference type="ARBA" id="ARBA00022692"/>
    </source>
</evidence>
<reference evidence="8" key="1">
    <citation type="submission" date="2023-02" db="EMBL/GenBank/DDBJ databases">
        <title>Genome of toxic invasive species Heracleum sosnowskyi carries increased number of genes despite the absence of recent whole-genome duplications.</title>
        <authorList>
            <person name="Schelkunov M."/>
            <person name="Shtratnikova V."/>
            <person name="Makarenko M."/>
            <person name="Klepikova A."/>
            <person name="Omelchenko D."/>
            <person name="Novikova G."/>
            <person name="Obukhova E."/>
            <person name="Bogdanov V."/>
            <person name="Penin A."/>
            <person name="Logacheva M."/>
        </authorList>
    </citation>
    <scope>NUCLEOTIDE SEQUENCE</scope>
    <source>
        <strain evidence="8">Hsosn_3</strain>
        <tissue evidence="8">Leaf</tissue>
    </source>
</reference>
<evidence type="ECO:0000256" key="2">
    <source>
        <dbReference type="ARBA" id="ARBA00007635"/>
    </source>
</evidence>
<evidence type="ECO:0000256" key="4">
    <source>
        <dbReference type="ARBA" id="ARBA00022989"/>
    </source>
</evidence>
<evidence type="ECO:0000256" key="6">
    <source>
        <dbReference type="RuleBase" id="RU363077"/>
    </source>
</evidence>
<feature type="transmembrane region" description="Helical" evidence="6">
    <location>
        <begin position="210"/>
        <end position="231"/>
    </location>
</feature>
<comment type="subcellular location">
    <subcellularLocation>
        <location evidence="1 6">Membrane</location>
        <topology evidence="1 6">Multi-pass membrane protein</topology>
    </subcellularLocation>
</comment>
<sequence length="378" mass="41003">MGDYESLKPVIVMILLQFSYAAVALSTRAALLQGMSPRVFVVYRQAIATLVITPLAFLTRSKTNKSSLGLRSFSLIFLASLIGVTLNQNIYFEGLYLASSSMASAMSNLLPAVTFVITLFVGLEKIKIQSLRSIAKIVGTVLCVAGAIAMAFLKGPKLLNAESLPNKSVLGSAVDNYWLLGCLLLFASSICWALWLILQVPVSASYPDHLSLSAWMCFLATLQSAIVALFVERDLETWKMDSYLQLACCFFSGIVGSGISFYAQAWVISKRGPLFSAMFNPLNTVIVTILASIFLHEEIYTGSVVGAVTVILGLYTVLWGKAKDIGGMNAEKHLSTQNVDSKIVSVVIDGSVDRTRCKTDLEEPLLLDTATKVDSTYV</sequence>
<feature type="transmembrane region" description="Helical" evidence="6">
    <location>
        <begin position="274"/>
        <end position="293"/>
    </location>
</feature>
<dbReference type="InterPro" id="IPR000620">
    <property type="entry name" value="EamA_dom"/>
</dbReference>
<protein>
    <recommendedName>
        <fullName evidence="6">WAT1-related protein</fullName>
    </recommendedName>
</protein>